<name>A0A9D1MZ58_9CLOT</name>
<dbReference type="AlphaFoldDB" id="A0A9D1MZ58"/>
<dbReference type="Pfam" id="PF13519">
    <property type="entry name" value="VWA_2"/>
    <property type="match status" value="1"/>
</dbReference>
<organism evidence="2 3">
    <name type="scientific">Candidatus Limenecus avicola</name>
    <dbReference type="NCBI Taxonomy" id="2840847"/>
    <lineage>
        <taxon>Bacteria</taxon>
        <taxon>Bacillati</taxon>
        <taxon>Bacillota</taxon>
        <taxon>Clostridia</taxon>
        <taxon>Eubacteriales</taxon>
        <taxon>Clostridiaceae</taxon>
        <taxon>Clostridiaceae incertae sedis</taxon>
        <taxon>Candidatus Limenecus</taxon>
    </lineage>
</organism>
<evidence type="ECO:0000259" key="1">
    <source>
        <dbReference type="PROSITE" id="PS50234"/>
    </source>
</evidence>
<evidence type="ECO:0000313" key="3">
    <source>
        <dbReference type="Proteomes" id="UP000886748"/>
    </source>
</evidence>
<dbReference type="SUPFAM" id="SSF53300">
    <property type="entry name" value="vWA-like"/>
    <property type="match status" value="1"/>
</dbReference>
<dbReference type="SMART" id="SM00327">
    <property type="entry name" value="VWA"/>
    <property type="match status" value="1"/>
</dbReference>
<sequence>MNLINFNFYSRKLIIIFIVLFTLFVKGVGVNSAPQKGCAVKDSDEEFVLFIVDFSNSMSEKLHGTKKINMMLDTMQELLPQIPKNQRVGLRVYGHKGGYMVPGMACKASSLLVPMIKGSAAQIQSALFSLQPTGWTPITYSLKQAVNCDFAGVKGKKRIILLTDGGENCDESPCDYVMELTKTRQDIYIDVIAFNIYDQEANNQLKCTALVTSGKFYSANTAAELMHSLKQSLNAQKEVQGVIITH</sequence>
<reference evidence="2" key="2">
    <citation type="journal article" date="2021" name="PeerJ">
        <title>Extensive microbial diversity within the chicken gut microbiome revealed by metagenomics and culture.</title>
        <authorList>
            <person name="Gilroy R."/>
            <person name="Ravi A."/>
            <person name="Getino M."/>
            <person name="Pursley I."/>
            <person name="Horton D.L."/>
            <person name="Alikhan N.F."/>
            <person name="Baker D."/>
            <person name="Gharbi K."/>
            <person name="Hall N."/>
            <person name="Watson M."/>
            <person name="Adriaenssens E.M."/>
            <person name="Foster-Nyarko E."/>
            <person name="Jarju S."/>
            <person name="Secka A."/>
            <person name="Antonio M."/>
            <person name="Oren A."/>
            <person name="Chaudhuri R.R."/>
            <person name="La Ragione R."/>
            <person name="Hildebrand F."/>
            <person name="Pallen M.J."/>
        </authorList>
    </citation>
    <scope>NUCLEOTIDE SEQUENCE</scope>
    <source>
        <strain evidence="2">CHK154-7741</strain>
    </source>
</reference>
<reference evidence="2" key="1">
    <citation type="submission" date="2020-10" db="EMBL/GenBank/DDBJ databases">
        <authorList>
            <person name="Gilroy R."/>
        </authorList>
    </citation>
    <scope>NUCLEOTIDE SEQUENCE</scope>
    <source>
        <strain evidence="2">CHK154-7741</strain>
    </source>
</reference>
<feature type="domain" description="VWFA" evidence="1">
    <location>
        <begin position="47"/>
        <end position="233"/>
    </location>
</feature>
<comment type="caution">
    <text evidence="2">The sequence shown here is derived from an EMBL/GenBank/DDBJ whole genome shotgun (WGS) entry which is preliminary data.</text>
</comment>
<dbReference type="Gene3D" id="3.40.50.410">
    <property type="entry name" value="von Willebrand factor, type A domain"/>
    <property type="match status" value="1"/>
</dbReference>
<gene>
    <name evidence="2" type="ORF">IAD26_01800</name>
</gene>
<dbReference type="EMBL" id="DVOD01000013">
    <property type="protein sequence ID" value="HIU91849.1"/>
    <property type="molecule type" value="Genomic_DNA"/>
</dbReference>
<evidence type="ECO:0000313" key="2">
    <source>
        <dbReference type="EMBL" id="HIU91849.1"/>
    </source>
</evidence>
<dbReference type="InterPro" id="IPR002035">
    <property type="entry name" value="VWF_A"/>
</dbReference>
<dbReference type="InterPro" id="IPR036465">
    <property type="entry name" value="vWFA_dom_sf"/>
</dbReference>
<protein>
    <submittedName>
        <fullName evidence="2">VWA domain-containing protein</fullName>
    </submittedName>
</protein>
<proteinExistence type="predicted"/>
<dbReference type="PROSITE" id="PS50234">
    <property type="entry name" value="VWFA"/>
    <property type="match status" value="1"/>
</dbReference>
<dbReference type="Proteomes" id="UP000886748">
    <property type="component" value="Unassembled WGS sequence"/>
</dbReference>
<accession>A0A9D1MZ58</accession>